<dbReference type="InterPro" id="IPR012340">
    <property type="entry name" value="NA-bd_OB-fold"/>
</dbReference>
<keyword evidence="11" id="KW-0862">Zinc</keyword>
<accession>A0AAV7JRZ8</accession>
<organism evidence="25 26">
    <name type="scientific">Oopsacas minuta</name>
    <dbReference type="NCBI Taxonomy" id="111878"/>
    <lineage>
        <taxon>Eukaryota</taxon>
        <taxon>Metazoa</taxon>
        <taxon>Porifera</taxon>
        <taxon>Hexactinellida</taxon>
        <taxon>Hexasterophora</taxon>
        <taxon>Lyssacinosida</taxon>
        <taxon>Leucopsacidae</taxon>
        <taxon>Oopsacas</taxon>
    </lineage>
</organism>
<protein>
    <recommendedName>
        <fullName evidence="19">DNA ligase</fullName>
        <ecNumber evidence="19">6.5.1.1</ecNumber>
    </recommendedName>
</protein>
<evidence type="ECO:0000256" key="5">
    <source>
        <dbReference type="ARBA" id="ARBA00022618"/>
    </source>
</evidence>
<dbReference type="InterPro" id="IPR000977">
    <property type="entry name" value="DNA_ligase_ATP-dep"/>
</dbReference>
<dbReference type="InterPro" id="IPR001357">
    <property type="entry name" value="BRCT_dom"/>
</dbReference>
<keyword evidence="14 19" id="KW-0233">DNA recombination</keyword>
<evidence type="ECO:0000256" key="17">
    <source>
        <dbReference type="ARBA" id="ARBA00023306"/>
    </source>
</evidence>
<keyword evidence="5" id="KW-0132">Cell division</keyword>
<sequence>MADTKFKAEYALTNRSNCKKCKATINKAEFRIAKLTPSPFSEGELLAQWHHPACLFQTFQRVRATTKIIEEPDDVDGYGNLENEDKKSLLKLIESIEDRIKVRKTQLAKSPGDNSTVTTPKKSPTKLPYTTPTKQTGSSPCSSRDNTDTLGFEEFTDLCIKLESNSSHIAKKNLIQEYLSALPKEHTIQAVQMLLPAHGKDKSRIYHLKSRQLMKLFSGIFSSDFDKMNEMTEQNGDVSETICSFFLTSSSVSPADSASLSLTEIDKCLEEMSQDGTEKHQSKVIRGILSDLTAVELKYFVRLIKKDLKTAAGVKPVMDALSNDAYAAFQASQDIEDVVTRVLKAKANSTPGKMKKELSIRTNVMVPIKPMLAEACKSYAHAFKRCPNGFYSELKYDGERVQVHKQGDEFKFYARSLKPVAGHKVNEFTEYLPKACPADSIILDCEVLLMDLKTSKPLPFGTLGVHKKSKFQDATCCLFIFDIMYLNGTSLVEKSLKERRKILHKVVTEIPNRIQLSQGKLIVKGEKHKLEEMMSNVMKQGLEGLVMKGVEGVYEPGKRHWLKMKKDYLSDGAMADSADLVVLGAYYGTGVKGGLMSVFLMGVHDTVNNNWCTVAKAGNGLDDNEIQKLQTKFDMIKIGKDMSKVPSWLSCTKTVVPDFVVKDPKNSQVWEIVGAEFSESSTHTADGISIRFPRIAKVRDDKGWRDATDLQRLKKLYQISKEHTDIGILFSPDEQSDTEIEIPKVGSKRKSPATKTTSPKVKRVKEEETNSFDIVDPLPDIFSGIKLYISGKLPVDVRNNLERYIIAFGGVVLEEFHKTEADYTIQPGEDLSETASKTNLVTEDWVWDRIKSSAN</sequence>
<dbReference type="InterPro" id="IPR012310">
    <property type="entry name" value="DNA_ligase_ATP-dep_cent"/>
</dbReference>
<dbReference type="PROSITE" id="PS00333">
    <property type="entry name" value="DNA_LIGASE_A2"/>
    <property type="match status" value="1"/>
</dbReference>
<dbReference type="GO" id="GO:0006273">
    <property type="term" value="P:lagging strand elongation"/>
    <property type="evidence" value="ECO:0007669"/>
    <property type="project" value="TreeGrafter"/>
</dbReference>
<dbReference type="CDD" id="cd07967">
    <property type="entry name" value="OBF_DNA_ligase_III"/>
    <property type="match status" value="1"/>
</dbReference>
<keyword evidence="17" id="KW-0131">Cell cycle</keyword>
<dbReference type="Gene3D" id="3.30.470.30">
    <property type="entry name" value="DNA ligase/mRNA capping enzyme"/>
    <property type="match status" value="1"/>
</dbReference>
<keyword evidence="4 19" id="KW-0436">Ligase</keyword>
<comment type="subcellular location">
    <subcellularLocation>
        <location evidence="2">Nucleus</location>
    </subcellularLocation>
</comment>
<keyword evidence="26" id="KW-1185">Reference proteome</keyword>
<evidence type="ECO:0000256" key="20">
    <source>
        <dbReference type="RuleBase" id="RU004196"/>
    </source>
</evidence>
<evidence type="ECO:0000256" key="12">
    <source>
        <dbReference type="ARBA" id="ARBA00022840"/>
    </source>
</evidence>
<dbReference type="Gene3D" id="1.10.3260.10">
    <property type="entry name" value="DNA ligase, ATP-dependent, N-terminal domain"/>
    <property type="match status" value="1"/>
</dbReference>
<dbReference type="PANTHER" id="PTHR45674">
    <property type="entry name" value="DNA LIGASE 1/3 FAMILY MEMBER"/>
    <property type="match status" value="1"/>
</dbReference>
<dbReference type="GO" id="GO:0003677">
    <property type="term" value="F:DNA binding"/>
    <property type="evidence" value="ECO:0007669"/>
    <property type="project" value="InterPro"/>
</dbReference>
<evidence type="ECO:0000256" key="15">
    <source>
        <dbReference type="ARBA" id="ARBA00023204"/>
    </source>
</evidence>
<comment type="caution">
    <text evidence="25">The sequence shown here is derived from an EMBL/GenBank/DDBJ whole genome shotgun (WGS) entry which is preliminary data.</text>
</comment>
<feature type="region of interest" description="Disordered" evidence="21">
    <location>
        <begin position="105"/>
        <end position="146"/>
    </location>
</feature>
<dbReference type="PROSITE" id="PS50172">
    <property type="entry name" value="BRCT"/>
    <property type="match status" value="1"/>
</dbReference>
<evidence type="ECO:0000313" key="25">
    <source>
        <dbReference type="EMBL" id="KAI6651763.1"/>
    </source>
</evidence>
<dbReference type="Gene3D" id="3.40.50.10190">
    <property type="entry name" value="BRCT domain"/>
    <property type="match status" value="1"/>
</dbReference>
<dbReference type="Gene3D" id="3.30.1490.70">
    <property type="match status" value="1"/>
</dbReference>
<dbReference type="Pfam" id="PF01068">
    <property type="entry name" value="DNA_ligase_A_M"/>
    <property type="match status" value="1"/>
</dbReference>
<keyword evidence="15 19" id="KW-0234">DNA repair</keyword>
<dbReference type="SMART" id="SM00292">
    <property type="entry name" value="BRCT"/>
    <property type="match status" value="1"/>
</dbReference>
<dbReference type="InterPro" id="IPR012308">
    <property type="entry name" value="DNA_ligase_ATP-dep_N"/>
</dbReference>
<dbReference type="FunFam" id="3.30.470.30:FF:000003">
    <property type="entry name" value="DNA ligase"/>
    <property type="match status" value="1"/>
</dbReference>
<dbReference type="CDD" id="cd07902">
    <property type="entry name" value="Adenylation_DNA_ligase_III"/>
    <property type="match status" value="1"/>
</dbReference>
<dbReference type="GO" id="GO:0006310">
    <property type="term" value="P:DNA recombination"/>
    <property type="evidence" value="ECO:0007669"/>
    <property type="project" value="UniProtKB-KW"/>
</dbReference>
<keyword evidence="8 19" id="KW-0547">Nucleotide-binding</keyword>
<feature type="region of interest" description="Disordered" evidence="21">
    <location>
        <begin position="745"/>
        <end position="764"/>
    </location>
</feature>
<dbReference type="InterPro" id="IPR036420">
    <property type="entry name" value="BRCT_dom_sf"/>
</dbReference>
<dbReference type="AlphaFoldDB" id="A0AAV7JRZ8"/>
<evidence type="ECO:0000256" key="11">
    <source>
        <dbReference type="ARBA" id="ARBA00022833"/>
    </source>
</evidence>
<dbReference type="SUPFAM" id="SSF117018">
    <property type="entry name" value="ATP-dependent DNA ligase DNA-binding domain"/>
    <property type="match status" value="1"/>
</dbReference>
<dbReference type="InterPro" id="IPR050191">
    <property type="entry name" value="ATP-dep_DNA_ligase"/>
</dbReference>
<feature type="domain" description="BRCT" evidence="24">
    <location>
        <begin position="777"/>
        <end position="855"/>
    </location>
</feature>
<keyword evidence="7" id="KW-0479">Metal-binding</keyword>
<keyword evidence="9 19" id="KW-0227">DNA damage</keyword>
<dbReference type="GO" id="GO:0071897">
    <property type="term" value="P:DNA biosynthetic process"/>
    <property type="evidence" value="ECO:0007669"/>
    <property type="project" value="InterPro"/>
</dbReference>
<keyword evidence="6" id="KW-0235">DNA replication</keyword>
<dbReference type="PROSITE" id="PS50064">
    <property type="entry name" value="ZF_PARP_2"/>
    <property type="match status" value="1"/>
</dbReference>
<evidence type="ECO:0000259" key="23">
    <source>
        <dbReference type="PROSITE" id="PS50160"/>
    </source>
</evidence>
<comment type="similarity">
    <text evidence="3 20">Belongs to the ATP-dependent DNA ligase family.</text>
</comment>
<evidence type="ECO:0000313" key="26">
    <source>
        <dbReference type="Proteomes" id="UP001165289"/>
    </source>
</evidence>
<dbReference type="InterPro" id="IPR001510">
    <property type="entry name" value="Znf_PARP"/>
</dbReference>
<comment type="cofactor">
    <cofactor evidence="1">
        <name>Mg(2+)</name>
        <dbReference type="ChEBI" id="CHEBI:18420"/>
    </cofactor>
</comment>
<dbReference type="PROSITE" id="PS50160">
    <property type="entry name" value="DNA_LIGASE_A3"/>
    <property type="match status" value="1"/>
</dbReference>
<dbReference type="Pfam" id="PF04679">
    <property type="entry name" value="DNA_ligase_A_C"/>
    <property type="match status" value="1"/>
</dbReference>
<dbReference type="FunFam" id="2.40.50.140:FF:000085">
    <property type="entry name" value="DNA ligase"/>
    <property type="match status" value="1"/>
</dbReference>
<evidence type="ECO:0000256" key="9">
    <source>
        <dbReference type="ARBA" id="ARBA00022763"/>
    </source>
</evidence>
<dbReference type="GO" id="GO:0006302">
    <property type="term" value="P:double-strand break repair"/>
    <property type="evidence" value="ECO:0007669"/>
    <property type="project" value="TreeGrafter"/>
</dbReference>
<dbReference type="SUPFAM" id="SSF50249">
    <property type="entry name" value="Nucleic acid-binding proteins"/>
    <property type="match status" value="1"/>
</dbReference>
<dbReference type="Gene3D" id="3.30.1740.10">
    <property type="entry name" value="Zinc finger, PARP-type"/>
    <property type="match status" value="1"/>
</dbReference>
<evidence type="ECO:0000256" key="3">
    <source>
        <dbReference type="ARBA" id="ARBA00007572"/>
    </source>
</evidence>
<dbReference type="SUPFAM" id="SSF56091">
    <property type="entry name" value="DNA ligase/mRNA capping enzyme, catalytic domain"/>
    <property type="match status" value="1"/>
</dbReference>
<dbReference type="EMBL" id="JAKMXF010000302">
    <property type="protein sequence ID" value="KAI6651763.1"/>
    <property type="molecule type" value="Genomic_DNA"/>
</dbReference>
<keyword evidence="10" id="KW-0863">Zinc-finger</keyword>
<evidence type="ECO:0000256" key="8">
    <source>
        <dbReference type="ARBA" id="ARBA00022741"/>
    </source>
</evidence>
<evidence type="ECO:0000256" key="4">
    <source>
        <dbReference type="ARBA" id="ARBA00022598"/>
    </source>
</evidence>
<dbReference type="SUPFAM" id="SSF52113">
    <property type="entry name" value="BRCT domain"/>
    <property type="match status" value="1"/>
</dbReference>
<name>A0AAV7JRZ8_9METZ</name>
<dbReference type="InterPro" id="IPR031916">
    <property type="entry name" value="LIG3_BRCT"/>
</dbReference>
<evidence type="ECO:0000256" key="1">
    <source>
        <dbReference type="ARBA" id="ARBA00001946"/>
    </source>
</evidence>
<dbReference type="Gene3D" id="2.40.50.140">
    <property type="entry name" value="Nucleic acid-binding proteins"/>
    <property type="match status" value="1"/>
</dbReference>
<evidence type="ECO:0000256" key="10">
    <source>
        <dbReference type="ARBA" id="ARBA00022771"/>
    </source>
</evidence>
<evidence type="ECO:0000256" key="7">
    <source>
        <dbReference type="ARBA" id="ARBA00022723"/>
    </source>
</evidence>
<evidence type="ECO:0000256" key="16">
    <source>
        <dbReference type="ARBA" id="ARBA00023242"/>
    </source>
</evidence>
<evidence type="ECO:0000256" key="21">
    <source>
        <dbReference type="SAM" id="MobiDB-lite"/>
    </source>
</evidence>
<dbReference type="SMART" id="SM01336">
    <property type="entry name" value="zf-PARP"/>
    <property type="match status" value="1"/>
</dbReference>
<gene>
    <name evidence="25" type="ORF">LOD99_5010</name>
</gene>
<keyword evidence="13" id="KW-0460">Magnesium</keyword>
<evidence type="ECO:0000259" key="22">
    <source>
        <dbReference type="PROSITE" id="PS50064"/>
    </source>
</evidence>
<dbReference type="GO" id="GO:0070421">
    <property type="term" value="C:DNA ligase III-XRCC1 complex"/>
    <property type="evidence" value="ECO:0007669"/>
    <property type="project" value="TreeGrafter"/>
</dbReference>
<dbReference type="PANTHER" id="PTHR45674:SF9">
    <property type="entry name" value="DNA LIGASE 3"/>
    <property type="match status" value="1"/>
</dbReference>
<dbReference type="PROSITE" id="PS00697">
    <property type="entry name" value="DNA_LIGASE_A1"/>
    <property type="match status" value="1"/>
</dbReference>
<keyword evidence="12 19" id="KW-0067">ATP-binding</keyword>
<dbReference type="Pfam" id="PF04675">
    <property type="entry name" value="DNA_ligase_A_N"/>
    <property type="match status" value="1"/>
</dbReference>
<feature type="compositionally biased region" description="Low complexity" evidence="21">
    <location>
        <begin position="116"/>
        <end position="136"/>
    </location>
</feature>
<evidence type="ECO:0000256" key="19">
    <source>
        <dbReference type="RuleBase" id="RU000617"/>
    </source>
</evidence>
<dbReference type="Pfam" id="PF16759">
    <property type="entry name" value="LIG3_BRCT"/>
    <property type="match status" value="1"/>
</dbReference>
<dbReference type="InterPro" id="IPR012309">
    <property type="entry name" value="DNA_ligase_ATP-dep_C"/>
</dbReference>
<evidence type="ECO:0000256" key="18">
    <source>
        <dbReference type="ARBA" id="ARBA00034003"/>
    </source>
</evidence>
<evidence type="ECO:0000256" key="6">
    <source>
        <dbReference type="ARBA" id="ARBA00022705"/>
    </source>
</evidence>
<dbReference type="InterPro" id="IPR016059">
    <property type="entry name" value="DNA_ligase_ATP-dep_CS"/>
</dbReference>
<feature type="domain" description="ATP-dependent DNA ligase family profile" evidence="23">
    <location>
        <begin position="469"/>
        <end position="605"/>
    </location>
</feature>
<dbReference type="Pfam" id="PF00645">
    <property type="entry name" value="zf-PARP"/>
    <property type="match status" value="1"/>
</dbReference>
<evidence type="ECO:0000259" key="24">
    <source>
        <dbReference type="PROSITE" id="PS50172"/>
    </source>
</evidence>
<dbReference type="GO" id="GO:0008270">
    <property type="term" value="F:zinc ion binding"/>
    <property type="evidence" value="ECO:0007669"/>
    <property type="project" value="UniProtKB-KW"/>
</dbReference>
<evidence type="ECO:0000256" key="13">
    <source>
        <dbReference type="ARBA" id="ARBA00022842"/>
    </source>
</evidence>
<dbReference type="SUPFAM" id="SSF57716">
    <property type="entry name" value="Glucocorticoid receptor-like (DNA-binding domain)"/>
    <property type="match status" value="1"/>
</dbReference>
<keyword evidence="16" id="KW-0539">Nucleus</keyword>
<evidence type="ECO:0000256" key="14">
    <source>
        <dbReference type="ARBA" id="ARBA00023172"/>
    </source>
</evidence>
<dbReference type="GO" id="GO:0005524">
    <property type="term" value="F:ATP binding"/>
    <property type="evidence" value="ECO:0007669"/>
    <property type="project" value="UniProtKB-KW"/>
</dbReference>
<dbReference type="InterPro" id="IPR036957">
    <property type="entry name" value="Znf_PARP_sf"/>
</dbReference>
<dbReference type="InterPro" id="IPR036599">
    <property type="entry name" value="DNA_ligase_N_sf"/>
</dbReference>
<comment type="catalytic activity">
    <reaction evidence="18 19">
        <text>ATP + (deoxyribonucleotide)n-3'-hydroxyl + 5'-phospho-(deoxyribonucleotide)m = (deoxyribonucleotide)n+m + AMP + diphosphate.</text>
        <dbReference type="EC" id="6.5.1.1"/>
    </reaction>
</comment>
<dbReference type="EC" id="6.5.1.1" evidence="19"/>
<dbReference type="GO" id="GO:0051301">
    <property type="term" value="P:cell division"/>
    <property type="evidence" value="ECO:0007669"/>
    <property type="project" value="UniProtKB-KW"/>
</dbReference>
<evidence type="ECO:0000256" key="2">
    <source>
        <dbReference type="ARBA" id="ARBA00004123"/>
    </source>
</evidence>
<dbReference type="GO" id="GO:0003910">
    <property type="term" value="F:DNA ligase (ATP) activity"/>
    <property type="evidence" value="ECO:0007669"/>
    <property type="project" value="UniProtKB-EC"/>
</dbReference>
<proteinExistence type="inferred from homology"/>
<dbReference type="NCBIfam" id="TIGR00574">
    <property type="entry name" value="dnl1"/>
    <property type="match status" value="1"/>
</dbReference>
<dbReference type="Proteomes" id="UP001165289">
    <property type="component" value="Unassembled WGS sequence"/>
</dbReference>
<reference evidence="25 26" key="1">
    <citation type="journal article" date="2023" name="BMC Biol.">
        <title>The compact genome of the sponge Oopsacas minuta (Hexactinellida) is lacking key metazoan core genes.</title>
        <authorList>
            <person name="Santini S."/>
            <person name="Schenkelaars Q."/>
            <person name="Jourda C."/>
            <person name="Duchesne M."/>
            <person name="Belahbib H."/>
            <person name="Rocher C."/>
            <person name="Selva M."/>
            <person name="Riesgo A."/>
            <person name="Vervoort M."/>
            <person name="Leys S.P."/>
            <person name="Kodjabachian L."/>
            <person name="Le Bivic A."/>
            <person name="Borchiellini C."/>
            <person name="Claverie J.M."/>
            <person name="Renard E."/>
        </authorList>
    </citation>
    <scope>NUCLEOTIDE SEQUENCE [LARGE SCALE GENOMIC DNA]</scope>
    <source>
        <strain evidence="25">SPO-2</strain>
    </source>
</reference>
<feature type="domain" description="PARP-type" evidence="22">
    <location>
        <begin position="6"/>
        <end position="97"/>
    </location>
</feature>
<dbReference type="PROSITE" id="PS00347">
    <property type="entry name" value="ZF_PARP_1"/>
    <property type="match status" value="1"/>
</dbReference>